<keyword evidence="5" id="KW-0560">Oxidoreductase</keyword>
<feature type="domain" description="Catalase core" evidence="9">
    <location>
        <begin position="1"/>
        <end position="298"/>
    </location>
</feature>
<dbReference type="GO" id="GO:0046872">
    <property type="term" value="F:metal ion binding"/>
    <property type="evidence" value="ECO:0007669"/>
    <property type="project" value="UniProtKB-KW"/>
</dbReference>
<dbReference type="Gene3D" id="2.40.180.10">
    <property type="entry name" value="Catalase core domain"/>
    <property type="match status" value="1"/>
</dbReference>
<dbReference type="PIRSF" id="PIRSF000296">
    <property type="entry name" value="SrpA"/>
    <property type="match status" value="1"/>
</dbReference>
<evidence type="ECO:0000256" key="6">
    <source>
        <dbReference type="ARBA" id="ARBA00023004"/>
    </source>
</evidence>
<evidence type="ECO:0000313" key="11">
    <source>
        <dbReference type="Proteomes" id="UP000095658"/>
    </source>
</evidence>
<evidence type="ECO:0000256" key="2">
    <source>
        <dbReference type="ARBA" id="ARBA00022559"/>
    </source>
</evidence>
<evidence type="ECO:0000256" key="5">
    <source>
        <dbReference type="ARBA" id="ARBA00023002"/>
    </source>
</evidence>
<feature type="active site" evidence="7">
    <location>
        <position position="30"/>
    </location>
</feature>
<evidence type="ECO:0000256" key="8">
    <source>
        <dbReference type="PIRSR" id="PIRSR000296-2"/>
    </source>
</evidence>
<reference evidence="10 11" key="1">
    <citation type="submission" date="2016-06" db="EMBL/GenBank/DDBJ databases">
        <title>Domibacillus iocasae genome sequencing.</title>
        <authorList>
            <person name="Verma A."/>
            <person name="Pal Y."/>
            <person name="Ojha A.K."/>
            <person name="Krishnamurthi S."/>
        </authorList>
    </citation>
    <scope>NUCLEOTIDE SEQUENCE [LARGE SCALE GENOMIC DNA]</scope>
    <source>
        <strain evidence="10 11">DSM 29979</strain>
    </source>
</reference>
<dbReference type="GO" id="GO:0005737">
    <property type="term" value="C:cytoplasm"/>
    <property type="evidence" value="ECO:0007669"/>
    <property type="project" value="TreeGrafter"/>
</dbReference>
<keyword evidence="6 8" id="KW-0408">Iron</keyword>
<accession>A0A1E7DTN3</accession>
<gene>
    <name evidence="10" type="ORF">BA724_14455</name>
</gene>
<dbReference type="Gene3D" id="1.20.1280.120">
    <property type="match status" value="1"/>
</dbReference>
<keyword evidence="4 8" id="KW-0479">Metal-binding</keyword>
<name>A0A1E7DTN3_9BACI</name>
<keyword evidence="3 8" id="KW-0349">Heme</keyword>
<dbReference type="SMART" id="SM01060">
    <property type="entry name" value="Catalase"/>
    <property type="match status" value="1"/>
</dbReference>
<proteinExistence type="inferred from homology"/>
<dbReference type="STRING" id="1714016.BA724_14455"/>
<dbReference type="GO" id="GO:0042744">
    <property type="term" value="P:hydrogen peroxide catabolic process"/>
    <property type="evidence" value="ECO:0007669"/>
    <property type="project" value="TreeGrafter"/>
</dbReference>
<protein>
    <submittedName>
        <fullName evidence="10">Catalase</fullName>
    </submittedName>
</protein>
<feature type="binding site" description="axial binding residue" evidence="8">
    <location>
        <position position="289"/>
    </location>
    <ligand>
        <name>heme</name>
        <dbReference type="ChEBI" id="CHEBI:30413"/>
    </ligand>
    <ligandPart>
        <name>Fe</name>
        <dbReference type="ChEBI" id="CHEBI:18248"/>
    </ligandPart>
</feature>
<evidence type="ECO:0000259" key="9">
    <source>
        <dbReference type="SMART" id="SM01060"/>
    </source>
</evidence>
<dbReference type="OrthoDB" id="255727at2"/>
<organism evidence="10 11">
    <name type="scientific">Domibacillus iocasae</name>
    <dbReference type="NCBI Taxonomy" id="1714016"/>
    <lineage>
        <taxon>Bacteria</taxon>
        <taxon>Bacillati</taxon>
        <taxon>Bacillota</taxon>
        <taxon>Bacilli</taxon>
        <taxon>Bacillales</taxon>
        <taxon>Bacillaceae</taxon>
        <taxon>Domibacillus</taxon>
    </lineage>
</organism>
<dbReference type="InterPro" id="IPR024168">
    <property type="entry name" value="Catalase_SrpA-type_pred"/>
</dbReference>
<dbReference type="GO" id="GO:0004096">
    <property type="term" value="F:catalase activity"/>
    <property type="evidence" value="ECO:0007669"/>
    <property type="project" value="InterPro"/>
</dbReference>
<dbReference type="AlphaFoldDB" id="A0A1E7DTN3"/>
<evidence type="ECO:0000256" key="7">
    <source>
        <dbReference type="PIRSR" id="PIRSR000296-1"/>
    </source>
</evidence>
<comment type="similarity">
    <text evidence="1">Belongs to the catalase family.</text>
</comment>
<keyword evidence="2" id="KW-0575">Peroxidase</keyword>
<dbReference type="GO" id="GO:0042542">
    <property type="term" value="P:response to hydrogen peroxide"/>
    <property type="evidence" value="ECO:0007669"/>
    <property type="project" value="TreeGrafter"/>
</dbReference>
<dbReference type="PANTHER" id="PTHR11465">
    <property type="entry name" value="CATALASE"/>
    <property type="match status" value="1"/>
</dbReference>
<dbReference type="EMBL" id="MAMP01000002">
    <property type="protein sequence ID" value="OES46432.1"/>
    <property type="molecule type" value="Genomic_DNA"/>
</dbReference>
<dbReference type="CDD" id="cd08153">
    <property type="entry name" value="srpA_like"/>
    <property type="match status" value="1"/>
</dbReference>
<dbReference type="Proteomes" id="UP000095658">
    <property type="component" value="Unassembled WGS sequence"/>
</dbReference>
<dbReference type="GO" id="GO:0020037">
    <property type="term" value="F:heme binding"/>
    <property type="evidence" value="ECO:0007669"/>
    <property type="project" value="InterPro"/>
</dbReference>
<dbReference type="RefSeq" id="WP_069936970.1">
    <property type="nucleotide sequence ID" value="NZ_MAMP01000002.1"/>
</dbReference>
<keyword evidence="11" id="KW-1185">Reference proteome</keyword>
<dbReference type="InterPro" id="IPR011614">
    <property type="entry name" value="Catalase_core"/>
</dbReference>
<sequence>MEKNYSDLAETAIQSIEKIAGTHPGYRRAHAKGSYYEAVFTPNGQAIPYTTAAHLQQEPVKAIVRFSDSSPSPKMMDGLSPVKGMSVQFQLPNGQVTYLVSVTVPVFLTKTPEAFVEIIRLTAQKPGPRDLVKMFMKYPESKAAFRIIKHMKPFLSYSTSCYYPIHAFYFVNEQGKRQAVKYKWVPDETFSLEAKKESAVHAMDYLEKELDEQLPIGFTLYVTLGEEGDLVDDSTASWPKERTTFAIGHLDINGKIEHPDDQIVFDPTVVPAGIECTDDPVLHARRDFYAASFKRRIKGL</sequence>
<comment type="caution">
    <text evidence="10">The sequence shown here is derived from an EMBL/GenBank/DDBJ whole genome shotgun (WGS) entry which is preliminary data.</text>
</comment>
<dbReference type="Pfam" id="PF00199">
    <property type="entry name" value="Catalase"/>
    <property type="match status" value="1"/>
</dbReference>
<evidence type="ECO:0000256" key="3">
    <source>
        <dbReference type="ARBA" id="ARBA00022617"/>
    </source>
</evidence>
<evidence type="ECO:0000256" key="1">
    <source>
        <dbReference type="ARBA" id="ARBA00005329"/>
    </source>
</evidence>
<dbReference type="InterPro" id="IPR020835">
    <property type="entry name" value="Catalase_sf"/>
</dbReference>
<dbReference type="PROSITE" id="PS51402">
    <property type="entry name" value="CATALASE_3"/>
    <property type="match status" value="1"/>
</dbReference>
<dbReference type="PANTHER" id="PTHR11465:SF9">
    <property type="entry name" value="CATALASE"/>
    <property type="match status" value="1"/>
</dbReference>
<dbReference type="SUPFAM" id="SSF56634">
    <property type="entry name" value="Heme-dependent catalase-like"/>
    <property type="match status" value="1"/>
</dbReference>
<dbReference type="InterPro" id="IPR018028">
    <property type="entry name" value="Catalase"/>
</dbReference>
<evidence type="ECO:0000313" key="10">
    <source>
        <dbReference type="EMBL" id="OES46432.1"/>
    </source>
</evidence>
<evidence type="ECO:0000256" key="4">
    <source>
        <dbReference type="ARBA" id="ARBA00022723"/>
    </source>
</evidence>